<dbReference type="EMBL" id="JAJGNP010000006">
    <property type="protein sequence ID" value="MCC4233028.1"/>
    <property type="molecule type" value="Genomic_DNA"/>
</dbReference>
<keyword evidence="3 6" id="KW-0812">Transmembrane</keyword>
<feature type="transmembrane region" description="Helical" evidence="6">
    <location>
        <begin position="124"/>
        <end position="142"/>
    </location>
</feature>
<dbReference type="SUPFAM" id="SSF103481">
    <property type="entry name" value="Multidrug resistance efflux transporter EmrE"/>
    <property type="match status" value="2"/>
</dbReference>
<feature type="transmembrane region" description="Helical" evidence="6">
    <location>
        <begin position="12"/>
        <end position="33"/>
    </location>
</feature>
<dbReference type="PANTHER" id="PTHR42920">
    <property type="entry name" value="OS03G0707200 PROTEIN-RELATED"/>
    <property type="match status" value="1"/>
</dbReference>
<accession>A0ABS8H7F2</accession>
<dbReference type="InterPro" id="IPR000620">
    <property type="entry name" value="EamA_dom"/>
</dbReference>
<dbReference type="RefSeq" id="WP_228227098.1">
    <property type="nucleotide sequence ID" value="NZ_JAJGNP010000006.1"/>
</dbReference>
<keyword evidence="4 6" id="KW-1133">Transmembrane helix</keyword>
<feature type="transmembrane region" description="Helical" evidence="6">
    <location>
        <begin position="148"/>
        <end position="167"/>
    </location>
</feature>
<sequence length="295" mass="30504">MASSEEQGAHDALIGTGAVMLSLLSMNLGAAFAKTLFPLVGAPGVAGLRIVLAALLLLSFRRPWRQAVPPGLRWPLLAYGATLALMNLSIYQAFARIPLGTAIAIEVTGPLAIVLFGSRRPRDFVWLAAAVAGLLILLPIRADARLDPVGVAFACGAALCWALYILAGKRVSAGIGGNAVAWGMLVAAIIINPAAVSAIDTAVHSPHLLLVALAVAFLSSAFPYTLEMEAMRRLSAPTFGLLLSSAPAIGALAGFAVLGERLTSIQWIAMLSIMVASAGSALTAAPRPRIETTPL</sequence>
<protein>
    <submittedName>
        <fullName evidence="8">EamA family transporter</fullName>
    </submittedName>
</protein>
<evidence type="ECO:0000256" key="4">
    <source>
        <dbReference type="ARBA" id="ARBA00022989"/>
    </source>
</evidence>
<organism evidence="8 9">
    <name type="scientific">Sphingobium soli</name>
    <dbReference type="NCBI Taxonomy" id="1591116"/>
    <lineage>
        <taxon>Bacteria</taxon>
        <taxon>Pseudomonadati</taxon>
        <taxon>Pseudomonadota</taxon>
        <taxon>Alphaproteobacteria</taxon>
        <taxon>Sphingomonadales</taxon>
        <taxon>Sphingomonadaceae</taxon>
        <taxon>Sphingobium</taxon>
    </lineage>
</organism>
<dbReference type="Proteomes" id="UP001198830">
    <property type="component" value="Unassembled WGS sequence"/>
</dbReference>
<dbReference type="InterPro" id="IPR051258">
    <property type="entry name" value="Diverse_Substrate_Transporter"/>
</dbReference>
<feature type="transmembrane region" description="Helical" evidence="6">
    <location>
        <begin position="238"/>
        <end position="258"/>
    </location>
</feature>
<keyword evidence="2" id="KW-1003">Cell membrane</keyword>
<evidence type="ECO:0000256" key="1">
    <source>
        <dbReference type="ARBA" id="ARBA00004651"/>
    </source>
</evidence>
<reference evidence="8 9" key="1">
    <citation type="submission" date="2021-10" db="EMBL/GenBank/DDBJ databases">
        <title>The diversity and Nitrogen Metabolism of Culturable Nitrate-Utilizing Bacteria Within the Oxygen Minimum Zone of the Changjiang (Yangtze River)Estuary.</title>
        <authorList>
            <person name="Zhang D."/>
            <person name="Zheng J."/>
            <person name="Liu S."/>
            <person name="He W."/>
        </authorList>
    </citation>
    <scope>NUCLEOTIDE SEQUENCE [LARGE SCALE GENOMIC DNA]</scope>
    <source>
        <strain evidence="8 9">FXH275-2</strain>
    </source>
</reference>
<evidence type="ECO:0000256" key="3">
    <source>
        <dbReference type="ARBA" id="ARBA00022692"/>
    </source>
</evidence>
<feature type="domain" description="EamA" evidence="7">
    <location>
        <begin position="150"/>
        <end position="278"/>
    </location>
</feature>
<dbReference type="Pfam" id="PF00892">
    <property type="entry name" value="EamA"/>
    <property type="match status" value="1"/>
</dbReference>
<evidence type="ECO:0000256" key="5">
    <source>
        <dbReference type="ARBA" id="ARBA00023136"/>
    </source>
</evidence>
<feature type="transmembrane region" description="Helical" evidence="6">
    <location>
        <begin position="39"/>
        <end position="60"/>
    </location>
</feature>
<feature type="transmembrane region" description="Helical" evidence="6">
    <location>
        <begin position="97"/>
        <end position="117"/>
    </location>
</feature>
<feature type="transmembrane region" description="Helical" evidence="6">
    <location>
        <begin position="264"/>
        <end position="285"/>
    </location>
</feature>
<name>A0ABS8H7F2_9SPHN</name>
<evidence type="ECO:0000256" key="2">
    <source>
        <dbReference type="ARBA" id="ARBA00022475"/>
    </source>
</evidence>
<evidence type="ECO:0000256" key="6">
    <source>
        <dbReference type="SAM" id="Phobius"/>
    </source>
</evidence>
<dbReference type="PANTHER" id="PTHR42920:SF5">
    <property type="entry name" value="EAMA DOMAIN-CONTAINING PROTEIN"/>
    <property type="match status" value="1"/>
</dbReference>
<feature type="transmembrane region" description="Helical" evidence="6">
    <location>
        <begin position="205"/>
        <end position="226"/>
    </location>
</feature>
<gene>
    <name evidence="8" type="ORF">LL253_10040</name>
</gene>
<comment type="caution">
    <text evidence="8">The sequence shown here is derived from an EMBL/GenBank/DDBJ whole genome shotgun (WGS) entry which is preliminary data.</text>
</comment>
<evidence type="ECO:0000313" key="9">
    <source>
        <dbReference type="Proteomes" id="UP001198830"/>
    </source>
</evidence>
<feature type="transmembrane region" description="Helical" evidence="6">
    <location>
        <begin position="179"/>
        <end position="199"/>
    </location>
</feature>
<evidence type="ECO:0000259" key="7">
    <source>
        <dbReference type="Pfam" id="PF00892"/>
    </source>
</evidence>
<comment type="subcellular location">
    <subcellularLocation>
        <location evidence="1">Cell membrane</location>
        <topology evidence="1">Multi-pass membrane protein</topology>
    </subcellularLocation>
</comment>
<keyword evidence="9" id="KW-1185">Reference proteome</keyword>
<keyword evidence="5 6" id="KW-0472">Membrane</keyword>
<proteinExistence type="predicted"/>
<evidence type="ECO:0000313" key="8">
    <source>
        <dbReference type="EMBL" id="MCC4233028.1"/>
    </source>
</evidence>
<feature type="transmembrane region" description="Helical" evidence="6">
    <location>
        <begin position="72"/>
        <end position="91"/>
    </location>
</feature>
<dbReference type="InterPro" id="IPR037185">
    <property type="entry name" value="EmrE-like"/>
</dbReference>